<dbReference type="CDD" id="cd16444">
    <property type="entry name" value="LipB"/>
    <property type="match status" value="1"/>
</dbReference>
<dbReference type="NCBIfam" id="TIGR00214">
    <property type="entry name" value="lipB"/>
    <property type="match status" value="1"/>
</dbReference>
<sequence length="244" mass="27569">MDKKLHSVSPESGPNSNLDLTPQLAQSSSAFLFEPKNIVPFETALGWQKNFLKNLIEEPFSPQAVWLLEHFSCFTMGRGSDKKNLLFEENNSPLPVFSIERGGEVTHHMPGQIVGYLVLNLSLHKKDLSWYLRQLEQVLIDVLDLLGIEGKRVDGLTGVWCEDKKVGSIGIGCKRWVTQHGFSLNVDCDLIGFEKIIPCGLDKVKVGKLSDWIPGIKVCDVTPLLRESVKRRFKLKWERINQSL</sequence>
<evidence type="ECO:0000256" key="1">
    <source>
        <dbReference type="ARBA" id="ARBA00004821"/>
    </source>
</evidence>
<feature type="site" description="Lowers pKa of active site Cys" evidence="5">
    <location>
        <position position="165"/>
    </location>
</feature>
<feature type="active site" description="Acyl-thioester intermediate" evidence="5">
    <location>
        <position position="199"/>
    </location>
</feature>
<dbReference type="PANTHER" id="PTHR10993">
    <property type="entry name" value="OCTANOYLTRANSFERASE"/>
    <property type="match status" value="1"/>
</dbReference>
<dbReference type="GO" id="GO:0033819">
    <property type="term" value="F:lipoyl(octanoyl) transferase activity"/>
    <property type="evidence" value="ECO:0007669"/>
    <property type="project" value="UniProtKB-EC"/>
</dbReference>
<comment type="function">
    <text evidence="4 5">Catalyzes the transfer of endogenously produced octanoic acid from octanoyl-acyl-carrier-protein onto the lipoyl domains of lipoate-dependent enzymes. Lipoyl-ACP can also act as a substrate although octanoyl-ACP is likely to be the physiological substrate.</text>
</comment>
<dbReference type="SUPFAM" id="SSF55681">
    <property type="entry name" value="Class II aaRS and biotin synthetases"/>
    <property type="match status" value="1"/>
</dbReference>
<dbReference type="Gene3D" id="3.30.930.10">
    <property type="entry name" value="Bira Bifunctional Protein, Domain 2"/>
    <property type="match status" value="1"/>
</dbReference>
<feature type="binding site" evidence="5">
    <location>
        <begin position="101"/>
        <end position="108"/>
    </location>
    <ligand>
        <name>substrate</name>
    </ligand>
</feature>
<dbReference type="PROSITE" id="PS51733">
    <property type="entry name" value="BPL_LPL_CATALYTIC"/>
    <property type="match status" value="1"/>
</dbReference>
<comment type="miscellaneous">
    <text evidence="5">In the reaction, the free carboxyl group of octanoic acid is attached via an amide linkage to the epsilon-amino group of a specific lysine residue of lipoyl domains of lipoate-dependent enzymes.</text>
</comment>
<dbReference type="InterPro" id="IPR000544">
    <property type="entry name" value="Octanoyltransferase"/>
</dbReference>
<comment type="pathway">
    <text evidence="1 5">Protein modification; protein lipoylation via endogenous pathway; protein N(6)-(lipoyl)lysine from octanoyl-[acyl-carrier-protein]: step 1/2.</text>
</comment>
<comment type="catalytic activity">
    <reaction evidence="5">
        <text>octanoyl-[ACP] + L-lysyl-[protein] = N(6)-octanoyl-L-lysyl-[protein] + holo-[ACP] + H(+)</text>
        <dbReference type="Rhea" id="RHEA:17665"/>
        <dbReference type="Rhea" id="RHEA-COMP:9636"/>
        <dbReference type="Rhea" id="RHEA-COMP:9685"/>
        <dbReference type="Rhea" id="RHEA-COMP:9752"/>
        <dbReference type="Rhea" id="RHEA-COMP:9928"/>
        <dbReference type="ChEBI" id="CHEBI:15378"/>
        <dbReference type="ChEBI" id="CHEBI:29969"/>
        <dbReference type="ChEBI" id="CHEBI:64479"/>
        <dbReference type="ChEBI" id="CHEBI:78463"/>
        <dbReference type="ChEBI" id="CHEBI:78809"/>
        <dbReference type="EC" id="2.3.1.181"/>
    </reaction>
</comment>
<dbReference type="PROSITE" id="PS01313">
    <property type="entry name" value="LIPB"/>
    <property type="match status" value="1"/>
</dbReference>
<reference evidence="9" key="1">
    <citation type="journal article" date="2014" name="Sci. Data">
        <title>Genomes of diverse isolates of the marine cyanobacterium Prochlorococcus.</title>
        <authorList>
            <person name="Biller S."/>
            <person name="Berube P."/>
            <person name="Thompson J."/>
            <person name="Kelly L."/>
            <person name="Roggensack S."/>
            <person name="Awad L."/>
            <person name="Roache-Johnson K."/>
            <person name="Ding H."/>
            <person name="Giovannoni S.J."/>
            <person name="Moore L.R."/>
            <person name="Chisholm S.W."/>
        </authorList>
    </citation>
    <scope>NUCLEOTIDE SEQUENCE [LARGE SCALE GENOMIC DNA]</scope>
    <source>
        <strain evidence="9">PAC1</strain>
    </source>
</reference>
<evidence type="ECO:0000256" key="3">
    <source>
        <dbReference type="ARBA" id="ARBA00023315"/>
    </source>
</evidence>
<dbReference type="Proteomes" id="UP000030392">
    <property type="component" value="Unassembled WGS sequence"/>
</dbReference>
<gene>
    <name evidence="5" type="primary">lipB</name>
    <name evidence="8" type="ORF">EV03_1597</name>
</gene>
<evidence type="ECO:0000313" key="9">
    <source>
        <dbReference type="Proteomes" id="UP000030392"/>
    </source>
</evidence>
<keyword evidence="5" id="KW-0963">Cytoplasm</keyword>
<comment type="subcellular location">
    <subcellularLocation>
        <location evidence="5">Cytoplasm</location>
    </subcellularLocation>
</comment>
<dbReference type="InterPro" id="IPR004143">
    <property type="entry name" value="BPL_LPL_catalytic"/>
</dbReference>
<feature type="compositionally biased region" description="Polar residues" evidence="6">
    <location>
        <begin position="9"/>
        <end position="21"/>
    </location>
</feature>
<keyword evidence="3 5" id="KW-0012">Acyltransferase</keyword>
<dbReference type="GO" id="GO:0005737">
    <property type="term" value="C:cytoplasm"/>
    <property type="evidence" value="ECO:0007669"/>
    <property type="project" value="UniProtKB-SubCell"/>
</dbReference>
<dbReference type="AlphaFoldDB" id="A0A0A2C3J0"/>
<evidence type="ECO:0000256" key="4">
    <source>
        <dbReference type="ARBA" id="ARBA00024732"/>
    </source>
</evidence>
<comment type="caution">
    <text evidence="8">The sequence shown here is derived from an EMBL/GenBank/DDBJ whole genome shotgun (WGS) entry which is preliminary data.</text>
</comment>
<dbReference type="InterPro" id="IPR045864">
    <property type="entry name" value="aa-tRNA-synth_II/BPL/LPL"/>
</dbReference>
<dbReference type="UniPathway" id="UPA00538">
    <property type="reaction ID" value="UER00592"/>
</dbReference>
<dbReference type="EMBL" id="JNAX01000015">
    <property type="protein sequence ID" value="KGG19219.1"/>
    <property type="molecule type" value="Genomic_DNA"/>
</dbReference>
<dbReference type="Pfam" id="PF21948">
    <property type="entry name" value="LplA-B_cat"/>
    <property type="match status" value="1"/>
</dbReference>
<dbReference type="GO" id="GO:0009249">
    <property type="term" value="P:protein lipoylation"/>
    <property type="evidence" value="ECO:0007669"/>
    <property type="project" value="InterPro"/>
</dbReference>
<keyword evidence="2 5" id="KW-0808">Transferase</keyword>
<dbReference type="PANTHER" id="PTHR10993:SF7">
    <property type="entry name" value="LIPOYLTRANSFERASE 2, MITOCHONDRIAL-RELATED"/>
    <property type="match status" value="1"/>
</dbReference>
<feature type="binding site" evidence="5">
    <location>
        <begin position="168"/>
        <end position="170"/>
    </location>
    <ligand>
        <name>substrate</name>
    </ligand>
</feature>
<feature type="binding site" evidence="5">
    <location>
        <begin position="181"/>
        <end position="183"/>
    </location>
    <ligand>
        <name>substrate</name>
    </ligand>
</feature>
<feature type="domain" description="BPL/LPL catalytic" evidence="7">
    <location>
        <begin position="59"/>
        <end position="237"/>
    </location>
</feature>
<name>A0A0A2C3J0_PROMR</name>
<dbReference type="HAMAP" id="MF_00013">
    <property type="entry name" value="LipB"/>
    <property type="match status" value="1"/>
</dbReference>
<accession>A0A0A2C3J0</accession>
<comment type="similarity">
    <text evidence="5">Belongs to the LipB family.</text>
</comment>
<dbReference type="EC" id="2.3.1.181" evidence="5"/>
<dbReference type="InterPro" id="IPR020605">
    <property type="entry name" value="Octanoyltransferase_CS"/>
</dbReference>
<proteinExistence type="inferred from homology"/>
<dbReference type="RefSeq" id="WP_036906748.1">
    <property type="nucleotide sequence ID" value="NZ_CP138967.1"/>
</dbReference>
<evidence type="ECO:0000313" key="8">
    <source>
        <dbReference type="EMBL" id="KGG19219.1"/>
    </source>
</evidence>
<evidence type="ECO:0000259" key="7">
    <source>
        <dbReference type="PROSITE" id="PS51733"/>
    </source>
</evidence>
<evidence type="ECO:0000256" key="6">
    <source>
        <dbReference type="SAM" id="MobiDB-lite"/>
    </source>
</evidence>
<evidence type="ECO:0000256" key="2">
    <source>
        <dbReference type="ARBA" id="ARBA00022679"/>
    </source>
</evidence>
<organism evidence="8 9">
    <name type="scientific">Prochlorococcus marinus str. PAC1</name>
    <dbReference type="NCBI Taxonomy" id="59924"/>
    <lineage>
        <taxon>Bacteria</taxon>
        <taxon>Bacillati</taxon>
        <taxon>Cyanobacteriota</taxon>
        <taxon>Cyanophyceae</taxon>
        <taxon>Synechococcales</taxon>
        <taxon>Prochlorococcaceae</taxon>
        <taxon>Prochlorococcus</taxon>
    </lineage>
</organism>
<protein>
    <recommendedName>
        <fullName evidence="5">Octanoyltransferase</fullName>
        <ecNumber evidence="5">2.3.1.181</ecNumber>
    </recommendedName>
    <alternativeName>
        <fullName evidence="5">Lipoate-protein ligase B</fullName>
    </alternativeName>
    <alternativeName>
        <fullName evidence="5">Lipoyl/octanoyl transferase</fullName>
    </alternativeName>
    <alternativeName>
        <fullName evidence="5">Octanoyl-[acyl-carrier-protein]-protein N-octanoyltransferase</fullName>
    </alternativeName>
</protein>
<evidence type="ECO:0000256" key="5">
    <source>
        <dbReference type="HAMAP-Rule" id="MF_00013"/>
    </source>
</evidence>
<feature type="region of interest" description="Disordered" evidence="6">
    <location>
        <begin position="1"/>
        <end position="21"/>
    </location>
</feature>